<dbReference type="AlphaFoldDB" id="B4S6I4"/>
<keyword evidence="2" id="KW-1185">Reference proteome</keyword>
<proteinExistence type="predicted"/>
<dbReference type="HOGENOM" id="CLU_3390806_0_0_10"/>
<evidence type="ECO:0000313" key="1">
    <source>
        <dbReference type="EMBL" id="ACF45739.1"/>
    </source>
</evidence>
<sequence length="32" mass="3633">MKIIVRQTLFYGLKRGTKLEEVVSGNALFALH</sequence>
<dbReference type="KEGG" id="paa:Paes_0692"/>
<evidence type="ECO:0000313" key="2">
    <source>
        <dbReference type="Proteomes" id="UP000002725"/>
    </source>
</evidence>
<organism evidence="1 2">
    <name type="scientific">Prosthecochloris aestuarii (strain DSM 271 / SK 413)</name>
    <dbReference type="NCBI Taxonomy" id="290512"/>
    <lineage>
        <taxon>Bacteria</taxon>
        <taxon>Pseudomonadati</taxon>
        <taxon>Chlorobiota</taxon>
        <taxon>Chlorobiia</taxon>
        <taxon>Chlorobiales</taxon>
        <taxon>Chlorobiaceae</taxon>
        <taxon>Prosthecochloris</taxon>
    </lineage>
</organism>
<gene>
    <name evidence="1" type="ordered locus">Paes_0692</name>
</gene>
<name>B4S6I4_PROA2</name>
<reference evidence="1" key="1">
    <citation type="submission" date="2008-06" db="EMBL/GenBank/DDBJ databases">
        <title>Complete sequence of chromosome of Prosthecochloris aestuarii DSM 271.</title>
        <authorList>
            <consortium name="US DOE Joint Genome Institute"/>
            <person name="Lucas S."/>
            <person name="Copeland A."/>
            <person name="Lapidus A."/>
            <person name="Glavina del Rio T."/>
            <person name="Dalin E."/>
            <person name="Tice H."/>
            <person name="Bruce D."/>
            <person name="Goodwin L."/>
            <person name="Pitluck S."/>
            <person name="Schmutz J."/>
            <person name="Larimer F."/>
            <person name="Land M."/>
            <person name="Hauser L."/>
            <person name="Kyrpides N."/>
            <person name="Anderson I."/>
            <person name="Liu Z."/>
            <person name="Li T."/>
            <person name="Zhao F."/>
            <person name="Overmann J."/>
            <person name="Bryant D.A."/>
            <person name="Richardson P."/>
        </authorList>
    </citation>
    <scope>NUCLEOTIDE SEQUENCE [LARGE SCALE GENOMIC DNA]</scope>
    <source>
        <strain evidence="1">DSM 271</strain>
    </source>
</reference>
<dbReference type="STRING" id="290512.Paes_0692"/>
<dbReference type="Proteomes" id="UP000002725">
    <property type="component" value="Chromosome"/>
</dbReference>
<protein>
    <submittedName>
        <fullName evidence="1">Uncharacterized protein</fullName>
    </submittedName>
</protein>
<accession>B4S6I4</accession>
<dbReference type="EMBL" id="CP001108">
    <property type="protein sequence ID" value="ACF45739.1"/>
    <property type="molecule type" value="Genomic_DNA"/>
</dbReference>